<sequence length="276" mass="31233">MVTRWLCRGDGGSAVVGMRVIVACGVGEGSGDVDDGGVAKMWMENPNITMEEYIRLEEEKARKCGKVFNWETARYGKIWYDEDVLDLRSVETEFPATVFNGSLTLNETPSCEPTVSSPNGEIDFRISFDESDDEDYTGFLRGVQRLLLTIRDPFQRLIGPGQLTTSYYTFGLMSGDDWLRGLSVVAFLRREASRLLWMRALEHEDAPASMGCFRPDPAPYIVMEVRADKSGIDGTFRGVTCNFQRRTDREQDRLSHTRAKMEKEMSDFQVSHLSES</sequence>
<accession>A0ABQ5DFY6</accession>
<proteinExistence type="predicted"/>
<evidence type="ECO:0000313" key="2">
    <source>
        <dbReference type="EMBL" id="GJT37838.1"/>
    </source>
</evidence>
<dbReference type="Proteomes" id="UP001151760">
    <property type="component" value="Unassembled WGS sequence"/>
</dbReference>
<protein>
    <submittedName>
        <fullName evidence="2">Uncharacterized protein</fullName>
    </submittedName>
</protein>
<feature type="region of interest" description="Disordered" evidence="1">
    <location>
        <begin position="247"/>
        <end position="276"/>
    </location>
</feature>
<reference evidence="2" key="1">
    <citation type="journal article" date="2022" name="Int. J. Mol. Sci.">
        <title>Draft Genome of Tanacetum Coccineum: Genomic Comparison of Closely Related Tanacetum-Family Plants.</title>
        <authorList>
            <person name="Yamashiro T."/>
            <person name="Shiraishi A."/>
            <person name="Nakayama K."/>
            <person name="Satake H."/>
        </authorList>
    </citation>
    <scope>NUCLEOTIDE SEQUENCE</scope>
</reference>
<name>A0ABQ5DFY6_9ASTR</name>
<evidence type="ECO:0000313" key="3">
    <source>
        <dbReference type="Proteomes" id="UP001151760"/>
    </source>
</evidence>
<reference evidence="2" key="2">
    <citation type="submission" date="2022-01" db="EMBL/GenBank/DDBJ databases">
        <authorList>
            <person name="Yamashiro T."/>
            <person name="Shiraishi A."/>
            <person name="Satake H."/>
            <person name="Nakayama K."/>
        </authorList>
    </citation>
    <scope>NUCLEOTIDE SEQUENCE</scope>
</reference>
<organism evidence="2 3">
    <name type="scientific">Tanacetum coccineum</name>
    <dbReference type="NCBI Taxonomy" id="301880"/>
    <lineage>
        <taxon>Eukaryota</taxon>
        <taxon>Viridiplantae</taxon>
        <taxon>Streptophyta</taxon>
        <taxon>Embryophyta</taxon>
        <taxon>Tracheophyta</taxon>
        <taxon>Spermatophyta</taxon>
        <taxon>Magnoliopsida</taxon>
        <taxon>eudicotyledons</taxon>
        <taxon>Gunneridae</taxon>
        <taxon>Pentapetalae</taxon>
        <taxon>asterids</taxon>
        <taxon>campanulids</taxon>
        <taxon>Asterales</taxon>
        <taxon>Asteraceae</taxon>
        <taxon>Asteroideae</taxon>
        <taxon>Anthemideae</taxon>
        <taxon>Anthemidinae</taxon>
        <taxon>Tanacetum</taxon>
    </lineage>
</organism>
<dbReference type="EMBL" id="BQNB010015256">
    <property type="protein sequence ID" value="GJT37838.1"/>
    <property type="molecule type" value="Genomic_DNA"/>
</dbReference>
<gene>
    <name evidence="2" type="ORF">Tco_0937703</name>
</gene>
<comment type="caution">
    <text evidence="2">The sequence shown here is derived from an EMBL/GenBank/DDBJ whole genome shotgun (WGS) entry which is preliminary data.</text>
</comment>
<evidence type="ECO:0000256" key="1">
    <source>
        <dbReference type="SAM" id="MobiDB-lite"/>
    </source>
</evidence>
<feature type="compositionally biased region" description="Basic and acidic residues" evidence="1">
    <location>
        <begin position="247"/>
        <end position="266"/>
    </location>
</feature>
<keyword evidence="3" id="KW-1185">Reference proteome</keyword>